<keyword evidence="3" id="KW-0804">Transcription</keyword>
<keyword evidence="7" id="KW-1185">Reference proteome</keyword>
<dbReference type="Pfam" id="PF13305">
    <property type="entry name" value="TetR_C_33"/>
    <property type="match status" value="1"/>
</dbReference>
<dbReference type="Gene3D" id="1.10.357.10">
    <property type="entry name" value="Tetracycline Repressor, domain 2"/>
    <property type="match status" value="1"/>
</dbReference>
<evidence type="ECO:0000256" key="4">
    <source>
        <dbReference type="PROSITE-ProRule" id="PRU00335"/>
    </source>
</evidence>
<dbReference type="Proteomes" id="UP001595816">
    <property type="component" value="Unassembled WGS sequence"/>
</dbReference>
<keyword evidence="1" id="KW-0805">Transcription regulation</keyword>
<dbReference type="RefSeq" id="WP_253749975.1">
    <property type="nucleotide sequence ID" value="NZ_JAMZDZ010000001.1"/>
</dbReference>
<evidence type="ECO:0000313" key="6">
    <source>
        <dbReference type="EMBL" id="MFC4135667.1"/>
    </source>
</evidence>
<protein>
    <submittedName>
        <fullName evidence="6">TetR/AcrR family transcriptional regulator</fullName>
    </submittedName>
</protein>
<keyword evidence="2 4" id="KW-0238">DNA-binding</keyword>
<dbReference type="InterPro" id="IPR036271">
    <property type="entry name" value="Tet_transcr_reg_TetR-rel_C_sf"/>
</dbReference>
<proteinExistence type="predicted"/>
<evidence type="ECO:0000256" key="2">
    <source>
        <dbReference type="ARBA" id="ARBA00023125"/>
    </source>
</evidence>
<dbReference type="PANTHER" id="PTHR30055:SF234">
    <property type="entry name" value="HTH-TYPE TRANSCRIPTIONAL REGULATOR BETI"/>
    <property type="match status" value="1"/>
</dbReference>
<evidence type="ECO:0000256" key="3">
    <source>
        <dbReference type="ARBA" id="ARBA00023163"/>
    </source>
</evidence>
<dbReference type="InterPro" id="IPR009057">
    <property type="entry name" value="Homeodomain-like_sf"/>
</dbReference>
<dbReference type="PANTHER" id="PTHR30055">
    <property type="entry name" value="HTH-TYPE TRANSCRIPTIONAL REGULATOR RUTR"/>
    <property type="match status" value="1"/>
</dbReference>
<feature type="domain" description="HTH tetR-type" evidence="5">
    <location>
        <begin position="14"/>
        <end position="75"/>
    </location>
</feature>
<name>A0ABV8LX81_9ACTN</name>
<sequence>MTTPRVRNRRGEGDRLRDELVAAAAALLEEEPADDGPSLRAVARRAGIAPQSLYLHFPDKGRLLGAVCETRFAELADELAAATGRTPTARLRAMCLAYCRFAERRPRQYRVMFTEPVQAVDPGARLGALSTFDAAVRACTGEQPADIPAVSPGSAASGGSVTTLCLWAALHGMVLLRQDRAGVPWPPIEQLVDALLAAHLRLSA</sequence>
<dbReference type="InterPro" id="IPR001647">
    <property type="entry name" value="HTH_TetR"/>
</dbReference>
<dbReference type="EMBL" id="JBHSAY010000023">
    <property type="protein sequence ID" value="MFC4135667.1"/>
    <property type="molecule type" value="Genomic_DNA"/>
</dbReference>
<dbReference type="SUPFAM" id="SSF48498">
    <property type="entry name" value="Tetracyclin repressor-like, C-terminal domain"/>
    <property type="match status" value="1"/>
</dbReference>
<evidence type="ECO:0000259" key="5">
    <source>
        <dbReference type="PROSITE" id="PS50977"/>
    </source>
</evidence>
<dbReference type="InterPro" id="IPR025996">
    <property type="entry name" value="MT1864/Rv1816-like_C"/>
</dbReference>
<organism evidence="6 7">
    <name type="scientific">Hamadaea flava</name>
    <dbReference type="NCBI Taxonomy" id="1742688"/>
    <lineage>
        <taxon>Bacteria</taxon>
        <taxon>Bacillati</taxon>
        <taxon>Actinomycetota</taxon>
        <taxon>Actinomycetes</taxon>
        <taxon>Micromonosporales</taxon>
        <taxon>Micromonosporaceae</taxon>
        <taxon>Hamadaea</taxon>
    </lineage>
</organism>
<gene>
    <name evidence="6" type="ORF">ACFOZ4_34070</name>
</gene>
<reference evidence="7" key="1">
    <citation type="journal article" date="2019" name="Int. J. Syst. Evol. Microbiol.">
        <title>The Global Catalogue of Microorganisms (GCM) 10K type strain sequencing project: providing services to taxonomists for standard genome sequencing and annotation.</title>
        <authorList>
            <consortium name="The Broad Institute Genomics Platform"/>
            <consortium name="The Broad Institute Genome Sequencing Center for Infectious Disease"/>
            <person name="Wu L."/>
            <person name="Ma J."/>
        </authorList>
    </citation>
    <scope>NUCLEOTIDE SEQUENCE [LARGE SCALE GENOMIC DNA]</scope>
    <source>
        <strain evidence="7">CGMCC 4.7289</strain>
    </source>
</reference>
<evidence type="ECO:0000313" key="7">
    <source>
        <dbReference type="Proteomes" id="UP001595816"/>
    </source>
</evidence>
<dbReference type="SUPFAM" id="SSF46689">
    <property type="entry name" value="Homeodomain-like"/>
    <property type="match status" value="1"/>
</dbReference>
<comment type="caution">
    <text evidence="6">The sequence shown here is derived from an EMBL/GenBank/DDBJ whole genome shotgun (WGS) entry which is preliminary data.</text>
</comment>
<evidence type="ECO:0000256" key="1">
    <source>
        <dbReference type="ARBA" id="ARBA00023015"/>
    </source>
</evidence>
<feature type="DNA-binding region" description="H-T-H motif" evidence="4">
    <location>
        <begin position="38"/>
        <end position="57"/>
    </location>
</feature>
<dbReference type="InterPro" id="IPR050109">
    <property type="entry name" value="HTH-type_TetR-like_transc_reg"/>
</dbReference>
<dbReference type="Pfam" id="PF00440">
    <property type="entry name" value="TetR_N"/>
    <property type="match status" value="1"/>
</dbReference>
<dbReference type="PROSITE" id="PS50977">
    <property type="entry name" value="HTH_TETR_2"/>
    <property type="match status" value="1"/>
</dbReference>
<accession>A0ABV8LX81</accession>